<evidence type="ECO:0000313" key="2">
    <source>
        <dbReference type="EMBL" id="GBN74504.1"/>
    </source>
</evidence>
<dbReference type="EMBL" id="BGPR01016905">
    <property type="protein sequence ID" value="GBN74504.1"/>
    <property type="molecule type" value="Genomic_DNA"/>
</dbReference>
<feature type="compositionally biased region" description="Basic and acidic residues" evidence="1">
    <location>
        <begin position="63"/>
        <end position="73"/>
    </location>
</feature>
<gene>
    <name evidence="2" type="ORF">AVEN_109148_1</name>
</gene>
<reference evidence="2 3" key="1">
    <citation type="journal article" date="2019" name="Sci. Rep.">
        <title>Orb-weaving spider Araneus ventricosus genome elucidates the spidroin gene catalogue.</title>
        <authorList>
            <person name="Kono N."/>
            <person name="Nakamura H."/>
            <person name="Ohtoshi R."/>
            <person name="Moran D.A.P."/>
            <person name="Shinohara A."/>
            <person name="Yoshida Y."/>
            <person name="Fujiwara M."/>
            <person name="Mori M."/>
            <person name="Tomita M."/>
            <person name="Arakawa K."/>
        </authorList>
    </citation>
    <scope>NUCLEOTIDE SEQUENCE [LARGE SCALE GENOMIC DNA]</scope>
</reference>
<protein>
    <submittedName>
        <fullName evidence="2">Uncharacterized protein</fullName>
    </submittedName>
</protein>
<organism evidence="2 3">
    <name type="scientific">Araneus ventricosus</name>
    <name type="common">Orbweaver spider</name>
    <name type="synonym">Epeira ventricosa</name>
    <dbReference type="NCBI Taxonomy" id="182803"/>
    <lineage>
        <taxon>Eukaryota</taxon>
        <taxon>Metazoa</taxon>
        <taxon>Ecdysozoa</taxon>
        <taxon>Arthropoda</taxon>
        <taxon>Chelicerata</taxon>
        <taxon>Arachnida</taxon>
        <taxon>Araneae</taxon>
        <taxon>Araneomorphae</taxon>
        <taxon>Entelegynae</taxon>
        <taxon>Araneoidea</taxon>
        <taxon>Araneidae</taxon>
        <taxon>Araneus</taxon>
    </lineage>
</organism>
<comment type="caution">
    <text evidence="2">The sequence shown here is derived from an EMBL/GenBank/DDBJ whole genome shotgun (WGS) entry which is preliminary data.</text>
</comment>
<keyword evidence="3" id="KW-1185">Reference proteome</keyword>
<feature type="compositionally biased region" description="Basic and acidic residues" evidence="1">
    <location>
        <begin position="107"/>
        <end position="116"/>
    </location>
</feature>
<dbReference type="Proteomes" id="UP000499080">
    <property type="component" value="Unassembled WGS sequence"/>
</dbReference>
<sequence>MKMGDLKQKLLTSKVYLNDAQFVKDFLISSVENRKKEEENLHSADISHIFDDEISRERKALTLDSEANLRETESFPPQQPSEGTGKEEKSEKPMEVRRSDVSPSARTKQERSEVLKNADDFTRSIGGYERSKDHVHHKRKLSYSAKLRREIICLSMMVFFIIQTRYWNSLLPNSFFYRINDNKF</sequence>
<feature type="compositionally biased region" description="Basic and acidic residues" evidence="1">
    <location>
        <begin position="84"/>
        <end position="100"/>
    </location>
</feature>
<dbReference type="AlphaFoldDB" id="A0A4Y2RFI2"/>
<feature type="region of interest" description="Disordered" evidence="1">
    <location>
        <begin position="63"/>
        <end position="116"/>
    </location>
</feature>
<proteinExistence type="predicted"/>
<evidence type="ECO:0000313" key="3">
    <source>
        <dbReference type="Proteomes" id="UP000499080"/>
    </source>
</evidence>
<name>A0A4Y2RFI2_ARAVE</name>
<evidence type="ECO:0000256" key="1">
    <source>
        <dbReference type="SAM" id="MobiDB-lite"/>
    </source>
</evidence>
<accession>A0A4Y2RFI2</accession>